<protein>
    <recommendedName>
        <fullName evidence="5">Flagellar protein FliT</fullName>
    </recommendedName>
</protein>
<dbReference type="InterPro" id="IPR008622">
    <property type="entry name" value="FliT"/>
</dbReference>
<name>A0A9E4K7T0_9GAMM</name>
<organism evidence="6 7">
    <name type="scientific">Candidatus Thiodiazotropha lotti</name>
    <dbReference type="NCBI Taxonomy" id="2792787"/>
    <lineage>
        <taxon>Bacteria</taxon>
        <taxon>Pseudomonadati</taxon>
        <taxon>Pseudomonadota</taxon>
        <taxon>Gammaproteobacteria</taxon>
        <taxon>Chromatiales</taxon>
        <taxon>Sedimenticolaceae</taxon>
        <taxon>Candidatus Thiodiazotropha</taxon>
    </lineage>
</organism>
<comment type="caution">
    <text evidence="6">The sequence shown here is derived from an EMBL/GenBank/DDBJ whole genome shotgun (WGS) entry which is preliminary data.</text>
</comment>
<dbReference type="EMBL" id="JAEPDI010000012">
    <property type="protein sequence ID" value="MCG7939929.1"/>
    <property type="molecule type" value="Genomic_DNA"/>
</dbReference>
<dbReference type="Pfam" id="PF05400">
    <property type="entry name" value="FliT"/>
    <property type="match status" value="1"/>
</dbReference>
<evidence type="ECO:0000256" key="4">
    <source>
        <dbReference type="ARBA" id="ARBA00023186"/>
    </source>
</evidence>
<keyword evidence="4" id="KW-0143">Chaperone</keyword>
<dbReference type="Proteomes" id="UP000886687">
    <property type="component" value="Unassembled WGS sequence"/>
</dbReference>
<keyword evidence="2" id="KW-0963">Cytoplasm</keyword>
<dbReference type="AlphaFoldDB" id="A0A9E4K7T0"/>
<evidence type="ECO:0000313" key="7">
    <source>
        <dbReference type="Proteomes" id="UP000886687"/>
    </source>
</evidence>
<proteinExistence type="predicted"/>
<gene>
    <name evidence="6" type="ORF">JAZ04_13890</name>
</gene>
<sequence>MSQLQQNLSQALELSQKICTLAQEAAWSEMEQADRQRITLLESIFSDADFQLKSDHYEPQLRKIVDLNEQALVFCADARGKLNRQGKSLKVGRQALSAYKKNSFD</sequence>
<evidence type="ECO:0000256" key="3">
    <source>
        <dbReference type="ARBA" id="ARBA00022795"/>
    </source>
</evidence>
<evidence type="ECO:0000256" key="5">
    <source>
        <dbReference type="ARBA" id="ARBA00093797"/>
    </source>
</evidence>
<evidence type="ECO:0000256" key="1">
    <source>
        <dbReference type="ARBA" id="ARBA00004514"/>
    </source>
</evidence>
<accession>A0A9E4K7T0</accession>
<evidence type="ECO:0000256" key="2">
    <source>
        <dbReference type="ARBA" id="ARBA00022490"/>
    </source>
</evidence>
<keyword evidence="3" id="KW-1005">Bacterial flagellum biogenesis</keyword>
<reference evidence="6" key="1">
    <citation type="journal article" date="2021" name="Proc. Natl. Acad. Sci. U.S.A.">
        <title>Global biogeography of chemosynthetic symbionts reveals both localized and globally distributed symbiont groups. .</title>
        <authorList>
            <person name="Osvatic J.T."/>
            <person name="Wilkins L.G.E."/>
            <person name="Leibrecht L."/>
            <person name="Leray M."/>
            <person name="Zauner S."/>
            <person name="Polzin J."/>
            <person name="Camacho Y."/>
            <person name="Gros O."/>
            <person name="van Gils J.A."/>
            <person name="Eisen J.A."/>
            <person name="Petersen J.M."/>
            <person name="Yuen B."/>
        </authorList>
    </citation>
    <scope>NUCLEOTIDE SEQUENCE</scope>
    <source>
        <strain evidence="6">MAGL173</strain>
    </source>
</reference>
<evidence type="ECO:0000313" key="6">
    <source>
        <dbReference type="EMBL" id="MCG7939929.1"/>
    </source>
</evidence>
<comment type="subcellular location">
    <subcellularLocation>
        <location evidence="1">Cytoplasm</location>
        <location evidence="1">Cytosol</location>
    </subcellularLocation>
</comment>